<reference evidence="1 2" key="1">
    <citation type="journal article" date="2013" name="Mar. Genomics">
        <title>Expression of sulfatases in Rhodopirellula baltica and the diversity of sulfatases in the genus Rhodopirellula.</title>
        <authorList>
            <person name="Wegner C.E."/>
            <person name="Richter-Heitmann T."/>
            <person name="Klindworth A."/>
            <person name="Klockow C."/>
            <person name="Richter M."/>
            <person name="Achstetter T."/>
            <person name="Glockner F.O."/>
            <person name="Harder J."/>
        </authorList>
    </citation>
    <scope>NUCLEOTIDE SEQUENCE [LARGE SCALE GENOMIC DNA]</scope>
    <source>
        <strain evidence="1 2">SH398</strain>
    </source>
</reference>
<comment type="caution">
    <text evidence="1">The sequence shown here is derived from an EMBL/GenBank/DDBJ whole genome shotgun (WGS) entry which is preliminary data.</text>
</comment>
<proteinExistence type="predicted"/>
<dbReference type="AlphaFoldDB" id="M5RYJ2"/>
<evidence type="ECO:0000313" key="2">
    <source>
        <dbReference type="Proteomes" id="UP000011996"/>
    </source>
</evidence>
<gene>
    <name evidence="1" type="ORF">RESH_05076</name>
</gene>
<dbReference type="EMBL" id="ANOF01000160">
    <property type="protein sequence ID" value="EMI24355.1"/>
    <property type="molecule type" value="Genomic_DNA"/>
</dbReference>
<accession>M5RYJ2</accession>
<name>M5RYJ2_9BACT</name>
<organism evidence="1 2">
    <name type="scientific">Rhodopirellula europaea SH398</name>
    <dbReference type="NCBI Taxonomy" id="1263868"/>
    <lineage>
        <taxon>Bacteria</taxon>
        <taxon>Pseudomonadati</taxon>
        <taxon>Planctomycetota</taxon>
        <taxon>Planctomycetia</taxon>
        <taxon>Pirellulales</taxon>
        <taxon>Pirellulaceae</taxon>
        <taxon>Rhodopirellula</taxon>
    </lineage>
</organism>
<protein>
    <submittedName>
        <fullName evidence="1">Uncharacterized protein</fullName>
    </submittedName>
</protein>
<sequence>MRFPLWANDRDNRVAAIDFPLSKTTTPRLRFIAWFAARSTLCWR</sequence>
<dbReference type="Proteomes" id="UP000011996">
    <property type="component" value="Unassembled WGS sequence"/>
</dbReference>
<evidence type="ECO:0000313" key="1">
    <source>
        <dbReference type="EMBL" id="EMI24355.1"/>
    </source>
</evidence>